<dbReference type="GO" id="GO:0019789">
    <property type="term" value="F:SUMO transferase activity"/>
    <property type="evidence" value="ECO:0007669"/>
    <property type="project" value="InterPro"/>
</dbReference>
<evidence type="ECO:0000256" key="4">
    <source>
        <dbReference type="PROSITE-ProRule" id="PRU00175"/>
    </source>
</evidence>
<dbReference type="GO" id="GO:0008270">
    <property type="term" value="F:zinc ion binding"/>
    <property type="evidence" value="ECO:0007669"/>
    <property type="project" value="UniProtKB-KW"/>
</dbReference>
<feature type="coiled-coil region" evidence="5">
    <location>
        <begin position="156"/>
        <end position="190"/>
    </location>
</feature>
<organism evidence="8 9">
    <name type="scientific">Drosophila kikkawai</name>
    <name type="common">Fruit fly</name>
    <dbReference type="NCBI Taxonomy" id="30033"/>
    <lineage>
        <taxon>Eukaryota</taxon>
        <taxon>Metazoa</taxon>
        <taxon>Ecdysozoa</taxon>
        <taxon>Arthropoda</taxon>
        <taxon>Hexapoda</taxon>
        <taxon>Insecta</taxon>
        <taxon>Pterygota</taxon>
        <taxon>Neoptera</taxon>
        <taxon>Endopterygota</taxon>
        <taxon>Diptera</taxon>
        <taxon>Brachycera</taxon>
        <taxon>Muscomorpha</taxon>
        <taxon>Ephydroidea</taxon>
        <taxon>Drosophilidae</taxon>
        <taxon>Drosophila</taxon>
        <taxon>Sophophora</taxon>
    </lineage>
</organism>
<dbReference type="PANTHER" id="PTHR22663">
    <property type="entry name" value="RING FINGER PROTEIN NARYA-RELATED"/>
    <property type="match status" value="1"/>
</dbReference>
<evidence type="ECO:0000313" key="9">
    <source>
        <dbReference type="RefSeq" id="XP_017028890.1"/>
    </source>
</evidence>
<keyword evidence="8" id="KW-1185">Reference proteome</keyword>
<dbReference type="AlphaFoldDB" id="A0A6P4IKG7"/>
<dbReference type="InterPro" id="IPR013083">
    <property type="entry name" value="Znf_RING/FYVE/PHD"/>
</dbReference>
<keyword evidence="5" id="KW-0175">Coiled coil</keyword>
<protein>
    <submittedName>
        <fullName evidence="9">RING finger protein vilya</fullName>
    </submittedName>
</protein>
<sequence length="255" mass="28984">MATKLPAINIKPGASAPSMTTSDPEAPNLWIHCNSCCEQYVQKKSKFFLLACHHVACDKCVKVCAGRTPTDAPVFECPVCRNKVRGRQVNNTMPSNFKQFFHPEPFSLNIEFITTFQMANHRHFDRVKEKKGAKAHKLQKDVDLAKSICQKGYCNLEIMRVERQKLSQRIRQIKIQVAKQKEENEKEKRLAAEICYGIQTQPKSGSGHGQERLRAKTVSPINKHCRNTSITSSSSSQKHKQVTSFRHQSNNSFNL</sequence>
<keyword evidence="3" id="KW-0469">Meiosis</keyword>
<dbReference type="Pfam" id="PF14634">
    <property type="entry name" value="zf-RING_5"/>
    <property type="match status" value="1"/>
</dbReference>
<accession>A0A6P4IKG7</accession>
<dbReference type="GO" id="GO:0007131">
    <property type="term" value="P:reciprocal meiotic recombination"/>
    <property type="evidence" value="ECO:0007669"/>
    <property type="project" value="InterPro"/>
</dbReference>
<evidence type="ECO:0000313" key="8">
    <source>
        <dbReference type="Proteomes" id="UP001652661"/>
    </source>
</evidence>
<keyword evidence="1 4" id="KW-0863">Zinc-finger</keyword>
<dbReference type="SUPFAM" id="SSF57850">
    <property type="entry name" value="RING/U-box"/>
    <property type="match status" value="1"/>
</dbReference>
<evidence type="ECO:0000256" key="3">
    <source>
        <dbReference type="ARBA" id="ARBA00023254"/>
    </source>
</evidence>
<dbReference type="Gene3D" id="3.30.40.10">
    <property type="entry name" value="Zinc/RING finger domain, C3HC4 (zinc finger)"/>
    <property type="match status" value="1"/>
</dbReference>
<proteinExistence type="predicted"/>
<dbReference type="RefSeq" id="XP_017028890.1">
    <property type="nucleotide sequence ID" value="XM_017173401.2"/>
</dbReference>
<evidence type="ECO:0000256" key="2">
    <source>
        <dbReference type="ARBA" id="ARBA00022833"/>
    </source>
</evidence>
<dbReference type="PROSITE" id="PS50089">
    <property type="entry name" value="ZF_RING_2"/>
    <property type="match status" value="1"/>
</dbReference>
<evidence type="ECO:0000259" key="7">
    <source>
        <dbReference type="PROSITE" id="PS50089"/>
    </source>
</evidence>
<evidence type="ECO:0000256" key="1">
    <source>
        <dbReference type="ARBA" id="ARBA00022771"/>
    </source>
</evidence>
<dbReference type="PANTHER" id="PTHR22663:SF17">
    <property type="entry name" value="RING FINGER PROTEIN NARYA-RELATED"/>
    <property type="match status" value="1"/>
</dbReference>
<dbReference type="GO" id="GO:0000795">
    <property type="term" value="C:synaptonemal complex"/>
    <property type="evidence" value="ECO:0007669"/>
    <property type="project" value="InterPro"/>
</dbReference>
<name>A0A6P4IKG7_DROKI</name>
<keyword evidence="1 4" id="KW-0479">Metal-binding</keyword>
<feature type="region of interest" description="Disordered" evidence="6">
    <location>
        <begin position="217"/>
        <end position="255"/>
    </location>
</feature>
<gene>
    <name evidence="9" type="primary">vilya</name>
</gene>
<dbReference type="InterPro" id="IPR042123">
    <property type="entry name" value="Zip3/RNF212-like"/>
</dbReference>
<keyword evidence="2" id="KW-0862">Zinc</keyword>
<dbReference type="InterPro" id="IPR001841">
    <property type="entry name" value="Znf_RING"/>
</dbReference>
<dbReference type="OrthoDB" id="7841769at2759"/>
<evidence type="ECO:0000256" key="5">
    <source>
        <dbReference type="SAM" id="Coils"/>
    </source>
</evidence>
<dbReference type="GO" id="GO:0016925">
    <property type="term" value="P:protein sumoylation"/>
    <property type="evidence" value="ECO:0007669"/>
    <property type="project" value="TreeGrafter"/>
</dbReference>
<dbReference type="GO" id="GO:0007129">
    <property type="term" value="P:homologous chromosome pairing at meiosis"/>
    <property type="evidence" value="ECO:0007669"/>
    <property type="project" value="TreeGrafter"/>
</dbReference>
<feature type="domain" description="RING-type" evidence="7">
    <location>
        <begin position="33"/>
        <end position="81"/>
    </location>
</feature>
<feature type="compositionally biased region" description="Polar residues" evidence="6">
    <location>
        <begin position="242"/>
        <end position="255"/>
    </location>
</feature>
<reference evidence="9" key="1">
    <citation type="submission" date="2025-08" db="UniProtKB">
        <authorList>
            <consortium name="RefSeq"/>
        </authorList>
    </citation>
    <scope>IDENTIFICATION</scope>
    <source>
        <strain evidence="9">14028-0561.14</strain>
        <tissue evidence="9">Whole fly</tissue>
    </source>
</reference>
<dbReference type="Proteomes" id="UP001652661">
    <property type="component" value="Chromosome X"/>
</dbReference>
<evidence type="ECO:0000256" key="6">
    <source>
        <dbReference type="SAM" id="MobiDB-lite"/>
    </source>
</evidence>